<protein>
    <submittedName>
        <fullName evidence="2">Uncharacterized protein</fullName>
    </submittedName>
</protein>
<accession>A0AAW5QRM4</accession>
<keyword evidence="3" id="KW-1185">Reference proteome</keyword>
<gene>
    <name evidence="2" type="ORF">MUB46_00320</name>
</gene>
<comment type="caution">
    <text evidence="2">The sequence shown here is derived from an EMBL/GenBank/DDBJ whole genome shotgun (WGS) entry which is preliminary data.</text>
</comment>
<dbReference type="AlphaFoldDB" id="A0AAW5QRM4"/>
<dbReference type="RefSeq" id="WP_261613865.1">
    <property type="nucleotide sequence ID" value="NZ_JALIDZ010000001.1"/>
</dbReference>
<organism evidence="2 3">
    <name type="scientific">Microbaculum marinisediminis</name>
    <dbReference type="NCBI Taxonomy" id="2931392"/>
    <lineage>
        <taxon>Bacteria</taxon>
        <taxon>Pseudomonadati</taxon>
        <taxon>Pseudomonadota</taxon>
        <taxon>Alphaproteobacteria</taxon>
        <taxon>Hyphomicrobiales</taxon>
        <taxon>Tepidamorphaceae</taxon>
        <taxon>Microbaculum</taxon>
    </lineage>
</organism>
<evidence type="ECO:0000313" key="2">
    <source>
        <dbReference type="EMBL" id="MCT8970293.1"/>
    </source>
</evidence>
<proteinExistence type="predicted"/>
<evidence type="ECO:0000313" key="3">
    <source>
        <dbReference type="Proteomes" id="UP001320898"/>
    </source>
</evidence>
<evidence type="ECO:0000256" key="1">
    <source>
        <dbReference type="SAM" id="SignalP"/>
    </source>
</evidence>
<dbReference type="Proteomes" id="UP001320898">
    <property type="component" value="Unassembled WGS sequence"/>
</dbReference>
<reference evidence="2 3" key="1">
    <citation type="submission" date="2022-04" db="EMBL/GenBank/DDBJ databases">
        <authorList>
            <person name="Ye Y.-Q."/>
            <person name="Du Z.-J."/>
        </authorList>
    </citation>
    <scope>NUCLEOTIDE SEQUENCE [LARGE SCALE GENOMIC DNA]</scope>
    <source>
        <strain evidence="2 3">A6E488</strain>
    </source>
</reference>
<dbReference type="EMBL" id="JALIDZ010000001">
    <property type="protein sequence ID" value="MCT8970293.1"/>
    <property type="molecule type" value="Genomic_DNA"/>
</dbReference>
<sequence>MKTLLATLALSTALSTGLAAGAQASDVFDASPALRFCAAGMIGGFGNGLDERACAKYFDLPSNYHFACARGVVRGFKTAVDRAACVSFFEGQVAAARTAYVKPAGR</sequence>
<feature type="signal peptide" evidence="1">
    <location>
        <begin position="1"/>
        <end position="24"/>
    </location>
</feature>
<name>A0AAW5QRM4_9HYPH</name>
<keyword evidence="1" id="KW-0732">Signal</keyword>
<feature type="chain" id="PRO_5043330516" evidence="1">
    <location>
        <begin position="25"/>
        <end position="106"/>
    </location>
</feature>